<protein>
    <submittedName>
        <fullName evidence="2">Uncharacterized protein</fullName>
    </submittedName>
</protein>
<keyword evidence="1" id="KW-1133">Transmembrane helix</keyword>
<dbReference type="RefSeq" id="WP_197440549.1">
    <property type="nucleotide sequence ID" value="NZ_CP036281.1"/>
</dbReference>
<keyword evidence="3" id="KW-1185">Reference proteome</keyword>
<evidence type="ECO:0000256" key="1">
    <source>
        <dbReference type="SAM" id="Phobius"/>
    </source>
</evidence>
<evidence type="ECO:0000313" key="2">
    <source>
        <dbReference type="EMBL" id="QDU79656.1"/>
    </source>
</evidence>
<gene>
    <name evidence="2" type="ORF">Pla110_13670</name>
</gene>
<dbReference type="EMBL" id="CP036281">
    <property type="protein sequence ID" value="QDU79656.1"/>
    <property type="molecule type" value="Genomic_DNA"/>
</dbReference>
<proteinExistence type="predicted"/>
<keyword evidence="1" id="KW-0812">Transmembrane</keyword>
<sequence>MRNSDLGFESMLFGLIGVWVFFGTAYTVTVLFGLAALFVIYAISTHDRK</sequence>
<feature type="transmembrane region" description="Helical" evidence="1">
    <location>
        <begin position="12"/>
        <end position="43"/>
    </location>
</feature>
<dbReference type="AlphaFoldDB" id="A0A518CKA1"/>
<accession>A0A518CKA1</accession>
<name>A0A518CKA1_9PLAN</name>
<dbReference type="Proteomes" id="UP000317178">
    <property type="component" value="Chromosome"/>
</dbReference>
<dbReference type="KEGG" id="plon:Pla110_13670"/>
<evidence type="ECO:0000313" key="3">
    <source>
        <dbReference type="Proteomes" id="UP000317178"/>
    </source>
</evidence>
<keyword evidence="1" id="KW-0472">Membrane</keyword>
<organism evidence="2 3">
    <name type="scientific">Polystyrenella longa</name>
    <dbReference type="NCBI Taxonomy" id="2528007"/>
    <lineage>
        <taxon>Bacteria</taxon>
        <taxon>Pseudomonadati</taxon>
        <taxon>Planctomycetota</taxon>
        <taxon>Planctomycetia</taxon>
        <taxon>Planctomycetales</taxon>
        <taxon>Planctomycetaceae</taxon>
        <taxon>Polystyrenella</taxon>
    </lineage>
</organism>
<reference evidence="2 3" key="1">
    <citation type="submission" date="2019-02" db="EMBL/GenBank/DDBJ databases">
        <title>Deep-cultivation of Planctomycetes and their phenomic and genomic characterization uncovers novel biology.</title>
        <authorList>
            <person name="Wiegand S."/>
            <person name="Jogler M."/>
            <person name="Boedeker C."/>
            <person name="Pinto D."/>
            <person name="Vollmers J."/>
            <person name="Rivas-Marin E."/>
            <person name="Kohn T."/>
            <person name="Peeters S.H."/>
            <person name="Heuer A."/>
            <person name="Rast P."/>
            <person name="Oberbeckmann S."/>
            <person name="Bunk B."/>
            <person name="Jeske O."/>
            <person name="Meyerdierks A."/>
            <person name="Storesund J.E."/>
            <person name="Kallscheuer N."/>
            <person name="Luecker S."/>
            <person name="Lage O.M."/>
            <person name="Pohl T."/>
            <person name="Merkel B.J."/>
            <person name="Hornburger P."/>
            <person name="Mueller R.-W."/>
            <person name="Bruemmer F."/>
            <person name="Labrenz M."/>
            <person name="Spormann A.M."/>
            <person name="Op den Camp H."/>
            <person name="Overmann J."/>
            <person name="Amann R."/>
            <person name="Jetten M.S.M."/>
            <person name="Mascher T."/>
            <person name="Medema M.H."/>
            <person name="Devos D.P."/>
            <person name="Kaster A.-K."/>
            <person name="Ovreas L."/>
            <person name="Rohde M."/>
            <person name="Galperin M.Y."/>
            <person name="Jogler C."/>
        </authorList>
    </citation>
    <scope>NUCLEOTIDE SEQUENCE [LARGE SCALE GENOMIC DNA]</scope>
    <source>
        <strain evidence="2 3">Pla110</strain>
    </source>
</reference>